<dbReference type="Proteomes" id="UP001066276">
    <property type="component" value="Chromosome 6"/>
</dbReference>
<keyword evidence="3" id="KW-1185">Reference proteome</keyword>
<accession>A0AAV7QW81</accession>
<dbReference type="AlphaFoldDB" id="A0AAV7QW81"/>
<reference evidence="2" key="1">
    <citation type="journal article" date="2022" name="bioRxiv">
        <title>Sequencing and chromosome-scale assembly of the giantPleurodeles waltlgenome.</title>
        <authorList>
            <person name="Brown T."/>
            <person name="Elewa A."/>
            <person name="Iarovenko S."/>
            <person name="Subramanian E."/>
            <person name="Araus A.J."/>
            <person name="Petzold A."/>
            <person name="Susuki M."/>
            <person name="Suzuki K.-i.T."/>
            <person name="Hayashi T."/>
            <person name="Toyoda A."/>
            <person name="Oliveira C."/>
            <person name="Osipova E."/>
            <person name="Leigh N.D."/>
            <person name="Simon A."/>
            <person name="Yun M.H."/>
        </authorList>
    </citation>
    <scope>NUCLEOTIDE SEQUENCE</scope>
    <source>
        <strain evidence="2">20211129_DDA</strain>
        <tissue evidence="2">Liver</tissue>
    </source>
</reference>
<feature type="region of interest" description="Disordered" evidence="1">
    <location>
        <begin position="179"/>
        <end position="213"/>
    </location>
</feature>
<dbReference type="EMBL" id="JANPWB010000010">
    <property type="protein sequence ID" value="KAJ1144323.1"/>
    <property type="molecule type" value="Genomic_DNA"/>
</dbReference>
<organism evidence="2 3">
    <name type="scientific">Pleurodeles waltl</name>
    <name type="common">Iberian ribbed newt</name>
    <dbReference type="NCBI Taxonomy" id="8319"/>
    <lineage>
        <taxon>Eukaryota</taxon>
        <taxon>Metazoa</taxon>
        <taxon>Chordata</taxon>
        <taxon>Craniata</taxon>
        <taxon>Vertebrata</taxon>
        <taxon>Euteleostomi</taxon>
        <taxon>Amphibia</taxon>
        <taxon>Batrachia</taxon>
        <taxon>Caudata</taxon>
        <taxon>Salamandroidea</taxon>
        <taxon>Salamandridae</taxon>
        <taxon>Pleurodelinae</taxon>
        <taxon>Pleurodeles</taxon>
    </lineage>
</organism>
<comment type="caution">
    <text evidence="2">The sequence shown here is derived from an EMBL/GenBank/DDBJ whole genome shotgun (WGS) entry which is preliminary data.</text>
</comment>
<feature type="compositionally biased region" description="Basic and acidic residues" evidence="1">
    <location>
        <begin position="204"/>
        <end position="213"/>
    </location>
</feature>
<name>A0AAV7QW81_PLEWA</name>
<gene>
    <name evidence="2" type="ORF">NDU88_010623</name>
</gene>
<feature type="region of interest" description="Disordered" evidence="1">
    <location>
        <begin position="1"/>
        <end position="45"/>
    </location>
</feature>
<proteinExistence type="predicted"/>
<sequence length="213" mass="23046">MCPGRQLDPAMGGKPTRDPCTQHQPPDSGPRFPQPSPLLSGPLMDGGSKIRQDKKLCPPFVFICMKVLRTATRVHVLPELPLYVAPPEEASAAYKSNVPFHIFVTSVLGLYPSYPHVTRDCYHGHSAIDISGVTGEWGWVVLNTHEGVICPPCTQGSEGDSVLVPGLLGCQGPVGATFLGGSPRRGKQRRLVTQPRRCVARSTPDTRPDQECT</sequence>
<evidence type="ECO:0000256" key="1">
    <source>
        <dbReference type="SAM" id="MobiDB-lite"/>
    </source>
</evidence>
<evidence type="ECO:0000313" key="3">
    <source>
        <dbReference type="Proteomes" id="UP001066276"/>
    </source>
</evidence>
<protein>
    <submittedName>
        <fullName evidence="2">Uncharacterized protein</fullName>
    </submittedName>
</protein>
<evidence type="ECO:0000313" key="2">
    <source>
        <dbReference type="EMBL" id="KAJ1144323.1"/>
    </source>
</evidence>